<dbReference type="PANTHER" id="PTHR33566:SF1">
    <property type="entry name" value="EN_SPM-LIKE TRANSPOSON-RELATED"/>
    <property type="match status" value="1"/>
</dbReference>
<reference evidence="1" key="1">
    <citation type="submission" date="2019-09" db="EMBL/GenBank/DDBJ databases">
        <title>Draft genome information of white flower Hibiscus syriacus.</title>
        <authorList>
            <person name="Kim Y.-M."/>
        </authorList>
    </citation>
    <scope>NUCLEOTIDE SEQUENCE [LARGE SCALE GENOMIC DNA]</scope>
    <source>
        <strain evidence="1">YM2019G1</strain>
    </source>
</reference>
<keyword evidence="2" id="KW-1185">Reference proteome</keyword>
<proteinExistence type="predicted"/>
<evidence type="ECO:0000313" key="1">
    <source>
        <dbReference type="EMBL" id="KAE8668726.1"/>
    </source>
</evidence>
<gene>
    <name evidence="1" type="ORF">F3Y22_tig00112285pilonHSYRG00056</name>
</gene>
<name>A0A6A2Y0N8_HIBSY</name>
<protein>
    <submittedName>
        <fullName evidence="1">Uncharacterized protein</fullName>
    </submittedName>
</protein>
<accession>A0A6A2Y0N8</accession>
<organism evidence="1 2">
    <name type="scientific">Hibiscus syriacus</name>
    <name type="common">Rose of Sharon</name>
    <dbReference type="NCBI Taxonomy" id="106335"/>
    <lineage>
        <taxon>Eukaryota</taxon>
        <taxon>Viridiplantae</taxon>
        <taxon>Streptophyta</taxon>
        <taxon>Embryophyta</taxon>
        <taxon>Tracheophyta</taxon>
        <taxon>Spermatophyta</taxon>
        <taxon>Magnoliopsida</taxon>
        <taxon>eudicotyledons</taxon>
        <taxon>Gunneridae</taxon>
        <taxon>Pentapetalae</taxon>
        <taxon>rosids</taxon>
        <taxon>malvids</taxon>
        <taxon>Malvales</taxon>
        <taxon>Malvaceae</taxon>
        <taxon>Malvoideae</taxon>
        <taxon>Hibiscus</taxon>
    </lineage>
</organism>
<comment type="caution">
    <text evidence="1">The sequence shown here is derived from an EMBL/GenBank/DDBJ whole genome shotgun (WGS) entry which is preliminary data.</text>
</comment>
<evidence type="ECO:0000313" key="2">
    <source>
        <dbReference type="Proteomes" id="UP000436088"/>
    </source>
</evidence>
<dbReference type="AlphaFoldDB" id="A0A6A2Y0N8"/>
<dbReference type="PANTHER" id="PTHR33566">
    <property type="entry name" value="EN/SPM-LIKE TRANSPOSON-RELATED"/>
    <property type="match status" value="1"/>
</dbReference>
<sequence length="91" mass="10178">MLVVVCKSYHSTCSLEQYGHNGEVNSMFDLHSEATAFGKSLSDGFLVVCLEDVRPYLGEVEFNDPQRKLVLPIPSLLFGLYLRVLLAMHST</sequence>
<dbReference type="Proteomes" id="UP000436088">
    <property type="component" value="Unassembled WGS sequence"/>
</dbReference>
<dbReference type="EMBL" id="VEPZ02001542">
    <property type="protein sequence ID" value="KAE8668726.1"/>
    <property type="molecule type" value="Genomic_DNA"/>
</dbReference>